<evidence type="ECO:0000256" key="1">
    <source>
        <dbReference type="ARBA" id="ARBA00004496"/>
    </source>
</evidence>
<evidence type="ECO:0000256" key="4">
    <source>
        <dbReference type="ARBA" id="ARBA00022605"/>
    </source>
</evidence>
<dbReference type="PIRSF" id="PIRSF000193">
    <property type="entry name" value="Pyrrol-5-carb_rd"/>
    <property type="match status" value="1"/>
</dbReference>
<dbReference type="Proteomes" id="UP000051992">
    <property type="component" value="Unassembled WGS sequence"/>
</dbReference>
<comment type="caution">
    <text evidence="14">The sequence shown here is derived from an EMBL/GenBank/DDBJ whole genome shotgun (WGS) entry which is preliminary data.</text>
</comment>
<comment type="function">
    <text evidence="8 9">Catalyzes the reduction of 1-pyrroline-5-carboxylate (PCA) to L-proline.</text>
</comment>
<keyword evidence="6 9" id="KW-0521">NADP</keyword>
<sequence length="272" mass="28654">MKIGFIGTGNMSGAIIKGIIDSKFVDASDVHLYDRNVDFAKSRAEGFGANATDTATELVEAVDYILLGVKPHIIPAVVKEIRDSLAKNDKVLISIAAGTSTESILKTVGLANMEQSIIRVMPNMNVMVGEGASAVAGNENATEEQVEFVKDMFGTIGKSWVLDEHYFSAFTAISGSMPAYVFLFIDSIARAGVKHGLTKAMADEIATQAVLGSAKTLQGTDDSAWTMVDKVSSPGGTTVAGLLELIDEGFISDVVAGVDATVAKDIELGKQK</sequence>
<dbReference type="PANTHER" id="PTHR11645:SF0">
    <property type="entry name" value="PYRROLINE-5-CARBOXYLATE REDUCTASE 3"/>
    <property type="match status" value="1"/>
</dbReference>
<dbReference type="InterPro" id="IPR028939">
    <property type="entry name" value="P5C_Rdtase_cat_N"/>
</dbReference>
<reference evidence="14 15" key="1">
    <citation type="journal article" date="2015" name="Genome Announc.">
        <title>Expanding the biotechnology potential of lactobacilli through comparative genomics of 213 strains and associated genera.</title>
        <authorList>
            <person name="Sun Z."/>
            <person name="Harris H.M."/>
            <person name="McCann A."/>
            <person name="Guo C."/>
            <person name="Argimon S."/>
            <person name="Zhang W."/>
            <person name="Yang X."/>
            <person name="Jeffery I.B."/>
            <person name="Cooney J.C."/>
            <person name="Kagawa T.F."/>
            <person name="Liu W."/>
            <person name="Song Y."/>
            <person name="Salvetti E."/>
            <person name="Wrobel A."/>
            <person name="Rasinkangas P."/>
            <person name="Parkhill J."/>
            <person name="Rea M.C."/>
            <person name="O'Sullivan O."/>
            <person name="Ritari J."/>
            <person name="Douillard F.P."/>
            <person name="Paul Ross R."/>
            <person name="Yang R."/>
            <person name="Briner A.E."/>
            <person name="Felis G.E."/>
            <person name="de Vos W.M."/>
            <person name="Barrangou R."/>
            <person name="Klaenhammer T.R."/>
            <person name="Caufield P.W."/>
            <person name="Cui Y."/>
            <person name="Zhang H."/>
            <person name="O'Toole P.W."/>
        </authorList>
    </citation>
    <scope>NUCLEOTIDE SEQUENCE [LARGE SCALE GENOMIC DNA]</scope>
    <source>
        <strain evidence="14 15">DSM 20410</strain>
    </source>
</reference>
<dbReference type="FunFam" id="1.10.3730.10:FF:000001">
    <property type="entry name" value="Pyrroline-5-carboxylate reductase"/>
    <property type="match status" value="1"/>
</dbReference>
<dbReference type="SUPFAM" id="SSF48179">
    <property type="entry name" value="6-phosphogluconate dehydrogenase C-terminal domain-like"/>
    <property type="match status" value="1"/>
</dbReference>
<keyword evidence="4 9" id="KW-0028">Amino-acid biosynthesis</keyword>
<evidence type="ECO:0000256" key="10">
    <source>
        <dbReference type="NCBIfam" id="TIGR00112"/>
    </source>
</evidence>
<feature type="domain" description="Pyrroline-5-carboxylate reductase dimerisation" evidence="13">
    <location>
        <begin position="164"/>
        <end position="267"/>
    </location>
</feature>
<dbReference type="InterPro" id="IPR008927">
    <property type="entry name" value="6-PGluconate_DH-like_C_sf"/>
</dbReference>
<feature type="domain" description="Pyrroline-5-carboxylate reductase catalytic N-terminal" evidence="12">
    <location>
        <begin position="2"/>
        <end position="98"/>
    </location>
</feature>
<dbReference type="SUPFAM" id="SSF51735">
    <property type="entry name" value="NAD(P)-binding Rossmann-fold domains"/>
    <property type="match status" value="1"/>
</dbReference>
<comment type="catalytic activity">
    <reaction evidence="9">
        <text>L-proline + NADP(+) = (S)-1-pyrroline-5-carboxylate + NADPH + 2 H(+)</text>
        <dbReference type="Rhea" id="RHEA:14109"/>
        <dbReference type="ChEBI" id="CHEBI:15378"/>
        <dbReference type="ChEBI" id="CHEBI:17388"/>
        <dbReference type="ChEBI" id="CHEBI:57783"/>
        <dbReference type="ChEBI" id="CHEBI:58349"/>
        <dbReference type="ChEBI" id="CHEBI:60039"/>
        <dbReference type="EC" id="1.5.1.2"/>
    </reaction>
</comment>
<evidence type="ECO:0000256" key="6">
    <source>
        <dbReference type="ARBA" id="ARBA00022857"/>
    </source>
</evidence>
<evidence type="ECO:0000256" key="5">
    <source>
        <dbReference type="ARBA" id="ARBA00022650"/>
    </source>
</evidence>
<dbReference type="Pfam" id="PF14748">
    <property type="entry name" value="P5CR_dimer"/>
    <property type="match status" value="1"/>
</dbReference>
<comment type="subcellular location">
    <subcellularLocation>
        <location evidence="1 9">Cytoplasm</location>
    </subcellularLocation>
</comment>
<keyword evidence="5 9" id="KW-0641">Proline biosynthesis</keyword>
<comment type="catalytic activity">
    <reaction evidence="9">
        <text>L-proline + NAD(+) = (S)-1-pyrroline-5-carboxylate + NADH + 2 H(+)</text>
        <dbReference type="Rhea" id="RHEA:14105"/>
        <dbReference type="ChEBI" id="CHEBI:15378"/>
        <dbReference type="ChEBI" id="CHEBI:17388"/>
        <dbReference type="ChEBI" id="CHEBI:57540"/>
        <dbReference type="ChEBI" id="CHEBI:57945"/>
        <dbReference type="ChEBI" id="CHEBI:60039"/>
        <dbReference type="EC" id="1.5.1.2"/>
    </reaction>
</comment>
<keyword evidence="7 9" id="KW-0560">Oxidoreductase</keyword>
<comment type="similarity">
    <text evidence="2 9">Belongs to the pyrroline-5-carboxylate reductase family.</text>
</comment>
<protein>
    <recommendedName>
        <fullName evidence="9 10">Pyrroline-5-carboxylate reductase</fullName>
        <shortName evidence="9">P5C reductase</shortName>
        <shortName evidence="9">P5CR</shortName>
        <ecNumber evidence="9 10">1.5.1.2</ecNumber>
    </recommendedName>
    <alternativeName>
        <fullName evidence="9">PCA reductase</fullName>
    </alternativeName>
</protein>
<feature type="binding site" evidence="11">
    <location>
        <begin position="6"/>
        <end position="11"/>
    </location>
    <ligand>
        <name>NADP(+)</name>
        <dbReference type="ChEBI" id="CHEBI:58349"/>
    </ligand>
</feature>
<dbReference type="NCBIfam" id="TIGR00112">
    <property type="entry name" value="proC"/>
    <property type="match status" value="1"/>
</dbReference>
<dbReference type="GO" id="GO:0055129">
    <property type="term" value="P:L-proline biosynthetic process"/>
    <property type="evidence" value="ECO:0007669"/>
    <property type="project" value="UniProtKB-UniRule"/>
</dbReference>
<dbReference type="InterPro" id="IPR036291">
    <property type="entry name" value="NAD(P)-bd_dom_sf"/>
</dbReference>
<dbReference type="AlphaFoldDB" id="A0A0R2H153"/>
<organism evidence="14 15">
    <name type="scientific">Weissella viridescens</name>
    <name type="common">Lactobacillus viridescens</name>
    <dbReference type="NCBI Taxonomy" id="1629"/>
    <lineage>
        <taxon>Bacteria</taxon>
        <taxon>Bacillati</taxon>
        <taxon>Bacillota</taxon>
        <taxon>Bacilli</taxon>
        <taxon>Lactobacillales</taxon>
        <taxon>Lactobacillaceae</taxon>
        <taxon>Weissella</taxon>
    </lineage>
</organism>
<dbReference type="EC" id="1.5.1.2" evidence="9 10"/>
<proteinExistence type="inferred from homology"/>
<dbReference type="PANTHER" id="PTHR11645">
    <property type="entry name" value="PYRROLINE-5-CARBOXYLATE REDUCTASE"/>
    <property type="match status" value="1"/>
</dbReference>
<evidence type="ECO:0000259" key="12">
    <source>
        <dbReference type="Pfam" id="PF03807"/>
    </source>
</evidence>
<dbReference type="OrthoDB" id="9805754at2"/>
<dbReference type="EMBL" id="JQBM01000003">
    <property type="protein sequence ID" value="KRN46059.1"/>
    <property type="molecule type" value="Genomic_DNA"/>
</dbReference>
<evidence type="ECO:0000256" key="11">
    <source>
        <dbReference type="PIRSR" id="PIRSR000193-1"/>
    </source>
</evidence>
<dbReference type="InterPro" id="IPR000304">
    <property type="entry name" value="Pyrroline-COOH_reductase"/>
</dbReference>
<evidence type="ECO:0000256" key="2">
    <source>
        <dbReference type="ARBA" id="ARBA00005525"/>
    </source>
</evidence>
<gene>
    <name evidence="9" type="primary">proC</name>
    <name evidence="14" type="ORF">IV50_GL001032</name>
</gene>
<dbReference type="InterPro" id="IPR029036">
    <property type="entry name" value="P5CR_dimer"/>
</dbReference>
<dbReference type="PATRIC" id="fig|1629.5.peg.1039"/>
<dbReference type="GO" id="GO:0004735">
    <property type="term" value="F:pyrroline-5-carboxylate reductase activity"/>
    <property type="evidence" value="ECO:0007669"/>
    <property type="project" value="UniProtKB-UniRule"/>
</dbReference>
<name>A0A0R2H153_WEIVI</name>
<evidence type="ECO:0000256" key="8">
    <source>
        <dbReference type="ARBA" id="ARBA00058118"/>
    </source>
</evidence>
<evidence type="ECO:0000313" key="14">
    <source>
        <dbReference type="EMBL" id="KRN46059.1"/>
    </source>
</evidence>
<dbReference type="Gene3D" id="3.40.50.720">
    <property type="entry name" value="NAD(P)-binding Rossmann-like Domain"/>
    <property type="match status" value="1"/>
</dbReference>
<evidence type="ECO:0000256" key="3">
    <source>
        <dbReference type="ARBA" id="ARBA00022490"/>
    </source>
</evidence>
<evidence type="ECO:0000256" key="7">
    <source>
        <dbReference type="ARBA" id="ARBA00023002"/>
    </source>
</evidence>
<dbReference type="HAMAP" id="MF_01925">
    <property type="entry name" value="P5C_reductase"/>
    <property type="match status" value="1"/>
</dbReference>
<dbReference type="RefSeq" id="WP_057746043.1">
    <property type="nucleotide sequence ID" value="NZ_BJLU01000005.1"/>
</dbReference>
<dbReference type="FunFam" id="3.40.50.720:FF:000190">
    <property type="entry name" value="Pyrroline-5-carboxylate reductase"/>
    <property type="match status" value="1"/>
</dbReference>
<dbReference type="Gene3D" id="1.10.3730.10">
    <property type="entry name" value="ProC C-terminal domain-like"/>
    <property type="match status" value="1"/>
</dbReference>
<dbReference type="Pfam" id="PF03807">
    <property type="entry name" value="F420_oxidored"/>
    <property type="match status" value="1"/>
</dbReference>
<keyword evidence="15" id="KW-1185">Reference proteome</keyword>
<accession>A0A0R2H153</accession>
<evidence type="ECO:0000313" key="15">
    <source>
        <dbReference type="Proteomes" id="UP000051992"/>
    </source>
</evidence>
<dbReference type="GO" id="GO:0005737">
    <property type="term" value="C:cytoplasm"/>
    <property type="evidence" value="ECO:0007669"/>
    <property type="project" value="UniProtKB-SubCell"/>
</dbReference>
<evidence type="ECO:0000259" key="13">
    <source>
        <dbReference type="Pfam" id="PF14748"/>
    </source>
</evidence>
<evidence type="ECO:0000256" key="9">
    <source>
        <dbReference type="HAMAP-Rule" id="MF_01925"/>
    </source>
</evidence>
<comment type="pathway">
    <text evidence="9">Amino-acid biosynthesis; L-proline biosynthesis; L-proline from L-glutamate 5-semialdehyde: step 1/1.</text>
</comment>
<keyword evidence="3 9" id="KW-0963">Cytoplasm</keyword>
<dbReference type="UniPathway" id="UPA00098">
    <property type="reaction ID" value="UER00361"/>
</dbReference>